<dbReference type="PANTHER" id="PTHR43065:SF46">
    <property type="entry name" value="C4-DICARBOXYLATE TRANSPORT SENSOR PROTEIN DCTB"/>
    <property type="match status" value="1"/>
</dbReference>
<protein>
    <recommendedName>
        <fullName evidence="15">C4-dicarboxylate transport sensor protein DctB</fullName>
        <ecNumber evidence="3">2.7.13.3</ecNumber>
    </recommendedName>
</protein>
<dbReference type="GO" id="GO:0000155">
    <property type="term" value="F:phosphorelay sensor kinase activity"/>
    <property type="evidence" value="ECO:0007669"/>
    <property type="project" value="InterPro"/>
</dbReference>
<proteinExistence type="predicted"/>
<evidence type="ECO:0000256" key="3">
    <source>
        <dbReference type="ARBA" id="ARBA00012438"/>
    </source>
</evidence>
<dbReference type="Proteomes" id="UP000327424">
    <property type="component" value="Chromosome"/>
</dbReference>
<comment type="catalytic activity">
    <reaction evidence="1">
        <text>ATP + protein L-histidine = ADP + protein N-phospho-L-histidine.</text>
        <dbReference type="EC" id="2.7.13.3"/>
    </reaction>
</comment>
<keyword evidence="14 16" id="KW-0472">Membrane</keyword>
<dbReference type="InterPro" id="IPR017055">
    <property type="entry name" value="Sig_transdc_His_kinase_DctB"/>
</dbReference>
<accession>A0A5J6WQY1</accession>
<evidence type="ECO:0000256" key="1">
    <source>
        <dbReference type="ARBA" id="ARBA00000085"/>
    </source>
</evidence>
<dbReference type="Gene3D" id="3.30.450.20">
    <property type="entry name" value="PAS domain"/>
    <property type="match status" value="2"/>
</dbReference>
<dbReference type="KEGG" id="mmaa:FR932_16485"/>
<dbReference type="Gene3D" id="3.30.565.10">
    <property type="entry name" value="Histidine kinase-like ATPase, C-terminal domain"/>
    <property type="match status" value="1"/>
</dbReference>
<dbReference type="GO" id="GO:0005524">
    <property type="term" value="F:ATP binding"/>
    <property type="evidence" value="ECO:0007669"/>
    <property type="project" value="UniProtKB-KW"/>
</dbReference>
<keyword evidence="4" id="KW-1003">Cell membrane</keyword>
<dbReference type="InterPro" id="IPR003661">
    <property type="entry name" value="HisK_dim/P_dom"/>
</dbReference>
<dbReference type="InterPro" id="IPR033479">
    <property type="entry name" value="dCache_1"/>
</dbReference>
<dbReference type="InterPro" id="IPR029151">
    <property type="entry name" value="Sensor-like_sf"/>
</dbReference>
<dbReference type="OrthoDB" id="9772100at2"/>
<evidence type="ECO:0000256" key="16">
    <source>
        <dbReference type="SAM" id="Phobius"/>
    </source>
</evidence>
<evidence type="ECO:0000256" key="11">
    <source>
        <dbReference type="ARBA" id="ARBA00022840"/>
    </source>
</evidence>
<dbReference type="InterPro" id="IPR005467">
    <property type="entry name" value="His_kinase_dom"/>
</dbReference>
<dbReference type="SMART" id="SM00388">
    <property type="entry name" value="HisKA"/>
    <property type="match status" value="1"/>
</dbReference>
<dbReference type="PROSITE" id="PS50109">
    <property type="entry name" value="HIS_KIN"/>
    <property type="match status" value="1"/>
</dbReference>
<dbReference type="SUPFAM" id="SSF103190">
    <property type="entry name" value="Sensory domain-like"/>
    <property type="match status" value="1"/>
</dbReference>
<dbReference type="EC" id="2.7.13.3" evidence="3"/>
<keyword evidence="19" id="KW-1185">Reference proteome</keyword>
<evidence type="ECO:0000256" key="6">
    <source>
        <dbReference type="ARBA" id="ARBA00022553"/>
    </source>
</evidence>
<dbReference type="InterPro" id="IPR036097">
    <property type="entry name" value="HisK_dim/P_sf"/>
</dbReference>
<keyword evidence="10 18" id="KW-0418">Kinase</keyword>
<dbReference type="InterPro" id="IPR004358">
    <property type="entry name" value="Sig_transdc_His_kin-like_C"/>
</dbReference>
<dbReference type="GO" id="GO:0005886">
    <property type="term" value="C:plasma membrane"/>
    <property type="evidence" value="ECO:0007669"/>
    <property type="project" value="UniProtKB-SubCell"/>
</dbReference>
<evidence type="ECO:0000256" key="8">
    <source>
        <dbReference type="ARBA" id="ARBA00022692"/>
    </source>
</evidence>
<evidence type="ECO:0000256" key="10">
    <source>
        <dbReference type="ARBA" id="ARBA00022777"/>
    </source>
</evidence>
<name>A0A5J6WQY1_MORMI</name>
<dbReference type="AlphaFoldDB" id="A0A5J6WQY1"/>
<keyword evidence="8 16" id="KW-0812">Transmembrane</keyword>
<evidence type="ECO:0000313" key="18">
    <source>
        <dbReference type="EMBL" id="QFI39320.1"/>
    </source>
</evidence>
<evidence type="ECO:0000259" key="17">
    <source>
        <dbReference type="PROSITE" id="PS50109"/>
    </source>
</evidence>
<feature type="domain" description="Histidine kinase" evidence="17">
    <location>
        <begin position="377"/>
        <end position="588"/>
    </location>
</feature>
<evidence type="ECO:0000313" key="19">
    <source>
        <dbReference type="Proteomes" id="UP000327424"/>
    </source>
</evidence>
<organism evidence="18 19">
    <name type="scientific">Moritella marina ATCC 15381</name>
    <dbReference type="NCBI Taxonomy" id="1202962"/>
    <lineage>
        <taxon>Bacteria</taxon>
        <taxon>Pseudomonadati</taxon>
        <taxon>Pseudomonadota</taxon>
        <taxon>Gammaproteobacteria</taxon>
        <taxon>Alteromonadales</taxon>
        <taxon>Moritellaceae</taxon>
        <taxon>Moritella</taxon>
    </lineage>
</organism>
<evidence type="ECO:0000256" key="9">
    <source>
        <dbReference type="ARBA" id="ARBA00022741"/>
    </source>
</evidence>
<keyword evidence="13" id="KW-0902">Two-component regulatory system</keyword>
<sequence length="619" mass="69644">MLTTRKFLIGFYLISLIIVSSWVWRSGYAKLVSQSNQQLDIFATHLQSQLQRFDAIPKLLFDQKQVVASLQDPDNSQLQQKTNRYLKHVNNTIGASDTYLIDINGTTIAANNWRDKQTFIGKNFAFRPYFQQAVSGQQGRYFALGTTSGQRGYYFSSPVINAGNIIGVVVVKMDLSKIEKEWTGKQAHFMVTDDDNVIFISNTQSWLLHSLTPLSAEKLQRIDRSRRYGNKTIAALNFTGQLEDNPALLQLTTSKPFATNYLSMSKHMPTAGWTVRVFTPLTTIFIDIAIGLVLLSLVFWLLNLRLKLSMHKHQRAKDKEQLRIKTKYKLKQEVKRRTADLNNEIIERQKMEQTLRDTQKELIQTAKLAVLGQLSASISHELNNPLAAIRSYADNALVFLQREQYQSTDDNLQRIIHLTERMAKISSQLKFFARKSSGELHPVPLLNVIHMAIELVKPQLKSNQVAITLDDANIEVLVNVDQVQLEQVLVNLLSNAMQAVEESSNKHIHVSLCRVQQQVIVQVDDSGPGISKDNLSQLFDPFFTTKETGLGLGLSISHKIMRNMQGNIIAENRPNAGARFSLSLPLTMVPTATTSATTIPATAIPVTTTQATIYPQAPV</sequence>
<dbReference type="Pfam" id="PF02518">
    <property type="entry name" value="HATPase_c"/>
    <property type="match status" value="1"/>
</dbReference>
<dbReference type="InterPro" id="IPR036890">
    <property type="entry name" value="HATPase_C_sf"/>
</dbReference>
<dbReference type="SUPFAM" id="SSF47384">
    <property type="entry name" value="Homodimeric domain of signal transducing histidine kinase"/>
    <property type="match status" value="1"/>
</dbReference>
<keyword evidence="6" id="KW-0597">Phosphoprotein</keyword>
<evidence type="ECO:0000256" key="12">
    <source>
        <dbReference type="ARBA" id="ARBA00022989"/>
    </source>
</evidence>
<dbReference type="PRINTS" id="PR00344">
    <property type="entry name" value="BCTRLSENSOR"/>
</dbReference>
<dbReference type="SUPFAM" id="SSF55874">
    <property type="entry name" value="ATPase domain of HSP90 chaperone/DNA topoisomerase II/histidine kinase"/>
    <property type="match status" value="1"/>
</dbReference>
<keyword evidence="11" id="KW-0067">ATP-binding</keyword>
<dbReference type="EMBL" id="CP044399">
    <property type="protein sequence ID" value="QFI39320.1"/>
    <property type="molecule type" value="Genomic_DNA"/>
</dbReference>
<dbReference type="InterPro" id="IPR003594">
    <property type="entry name" value="HATPase_dom"/>
</dbReference>
<dbReference type="SMART" id="SM00387">
    <property type="entry name" value="HATPase_c"/>
    <property type="match status" value="1"/>
</dbReference>
<dbReference type="Pfam" id="PF00512">
    <property type="entry name" value="HisKA"/>
    <property type="match status" value="1"/>
</dbReference>
<keyword evidence="7" id="KW-0808">Transferase</keyword>
<dbReference type="RefSeq" id="WP_019442515.1">
    <property type="nucleotide sequence ID" value="NZ_ALOE01000032.1"/>
</dbReference>
<dbReference type="CDD" id="cd12914">
    <property type="entry name" value="PDC1_DGC_like"/>
    <property type="match status" value="1"/>
</dbReference>
<evidence type="ECO:0000256" key="15">
    <source>
        <dbReference type="ARBA" id="ARBA00073143"/>
    </source>
</evidence>
<dbReference type="Gene3D" id="1.10.287.130">
    <property type="match status" value="1"/>
</dbReference>
<comment type="subcellular location">
    <subcellularLocation>
        <location evidence="2">Cell inner membrane</location>
        <topology evidence="2">Multi-pass membrane protein</topology>
    </subcellularLocation>
</comment>
<dbReference type="FunFam" id="3.30.450.20:FF:000127">
    <property type="entry name" value="C4-dicarboxylate transport sensor protein"/>
    <property type="match status" value="1"/>
</dbReference>
<evidence type="ECO:0000256" key="2">
    <source>
        <dbReference type="ARBA" id="ARBA00004429"/>
    </source>
</evidence>
<evidence type="ECO:0000256" key="7">
    <source>
        <dbReference type="ARBA" id="ARBA00022679"/>
    </source>
</evidence>
<keyword evidence="5" id="KW-0997">Cell inner membrane</keyword>
<dbReference type="CDD" id="cd00082">
    <property type="entry name" value="HisKA"/>
    <property type="match status" value="1"/>
</dbReference>
<dbReference type="PIRSF" id="PIRSF036431">
    <property type="entry name" value="STHK_DctB"/>
    <property type="match status" value="1"/>
</dbReference>
<dbReference type="Pfam" id="PF02743">
    <property type="entry name" value="dCache_1"/>
    <property type="match status" value="1"/>
</dbReference>
<feature type="transmembrane region" description="Helical" evidence="16">
    <location>
        <begin position="7"/>
        <end position="24"/>
    </location>
</feature>
<keyword evidence="9" id="KW-0547">Nucleotide-binding</keyword>
<gene>
    <name evidence="18" type="ORF">FR932_16485</name>
</gene>
<feature type="transmembrane region" description="Helical" evidence="16">
    <location>
        <begin position="284"/>
        <end position="302"/>
    </location>
</feature>
<dbReference type="FunFam" id="1.10.287.130:FF:000049">
    <property type="entry name" value="C4-dicarboxylate transport sensor protein DctB"/>
    <property type="match status" value="1"/>
</dbReference>
<evidence type="ECO:0000256" key="4">
    <source>
        <dbReference type="ARBA" id="ARBA00022475"/>
    </source>
</evidence>
<evidence type="ECO:0000256" key="14">
    <source>
        <dbReference type="ARBA" id="ARBA00023136"/>
    </source>
</evidence>
<dbReference type="PANTHER" id="PTHR43065">
    <property type="entry name" value="SENSOR HISTIDINE KINASE"/>
    <property type="match status" value="1"/>
</dbReference>
<keyword evidence="12 16" id="KW-1133">Transmembrane helix</keyword>
<evidence type="ECO:0000256" key="5">
    <source>
        <dbReference type="ARBA" id="ARBA00022519"/>
    </source>
</evidence>
<reference evidence="18 19" key="1">
    <citation type="submission" date="2019-09" db="EMBL/GenBank/DDBJ databases">
        <title>Hybrid Assembly of the complete Genome of the Deep-Sea Bacterium Moritella marina from long Nanopore and Illumina reads.</title>
        <authorList>
            <person name="Magin S."/>
            <person name="Georgoulis A."/>
            <person name="Papadimitriou K."/>
            <person name="Iliakis G."/>
            <person name="Vorgias C.E."/>
        </authorList>
    </citation>
    <scope>NUCLEOTIDE SEQUENCE [LARGE SCALE GENOMIC DNA]</scope>
    <source>
        <strain evidence="18 19">MP-1</strain>
    </source>
</reference>
<evidence type="ECO:0000256" key="13">
    <source>
        <dbReference type="ARBA" id="ARBA00023012"/>
    </source>
</evidence>